<dbReference type="InterPro" id="IPR050109">
    <property type="entry name" value="HTH-type_TetR-like_transc_reg"/>
</dbReference>
<dbReference type="PANTHER" id="PTHR30055:SF234">
    <property type="entry name" value="HTH-TYPE TRANSCRIPTIONAL REGULATOR BETI"/>
    <property type="match status" value="1"/>
</dbReference>
<dbReference type="PROSITE" id="PS50977">
    <property type="entry name" value="HTH_TETR_2"/>
    <property type="match status" value="1"/>
</dbReference>
<dbReference type="SUPFAM" id="SSF46689">
    <property type="entry name" value="Homeodomain-like"/>
    <property type="match status" value="1"/>
</dbReference>
<name>A0A161WDE0_9NOCA</name>
<reference evidence="6 7" key="1">
    <citation type="submission" date="2016-04" db="EMBL/GenBank/DDBJ databases">
        <authorList>
            <person name="Evans L.H."/>
            <person name="Alamgir A."/>
            <person name="Owens N."/>
            <person name="Weber N.D."/>
            <person name="Virtaneva K."/>
            <person name="Barbian K."/>
            <person name="Babar A."/>
            <person name="Rosenke K."/>
        </authorList>
    </citation>
    <scope>NUCLEOTIDE SEQUENCE [LARGE SCALE GENOMIC DNA]</scope>
    <source>
        <strain evidence="6 7">IFM 0406</strain>
    </source>
</reference>
<dbReference type="InterPro" id="IPR009057">
    <property type="entry name" value="Homeodomain-like_sf"/>
</dbReference>
<dbReference type="GO" id="GO:0000976">
    <property type="term" value="F:transcription cis-regulatory region binding"/>
    <property type="evidence" value="ECO:0007669"/>
    <property type="project" value="TreeGrafter"/>
</dbReference>
<evidence type="ECO:0000313" key="7">
    <source>
        <dbReference type="Proteomes" id="UP000076512"/>
    </source>
</evidence>
<dbReference type="Gene3D" id="1.10.357.10">
    <property type="entry name" value="Tetracycline Repressor, domain 2"/>
    <property type="match status" value="1"/>
</dbReference>
<dbReference type="PRINTS" id="PR00455">
    <property type="entry name" value="HTHTETR"/>
</dbReference>
<organism evidence="6 7">
    <name type="scientific">Nocardia terpenica</name>
    <dbReference type="NCBI Taxonomy" id="455432"/>
    <lineage>
        <taxon>Bacteria</taxon>
        <taxon>Bacillati</taxon>
        <taxon>Actinomycetota</taxon>
        <taxon>Actinomycetes</taxon>
        <taxon>Mycobacteriales</taxon>
        <taxon>Nocardiaceae</taxon>
        <taxon>Nocardia</taxon>
    </lineage>
</organism>
<dbReference type="GO" id="GO:0003700">
    <property type="term" value="F:DNA-binding transcription factor activity"/>
    <property type="evidence" value="ECO:0007669"/>
    <property type="project" value="TreeGrafter"/>
</dbReference>
<dbReference type="Proteomes" id="UP000076512">
    <property type="component" value="Unassembled WGS sequence"/>
</dbReference>
<dbReference type="EMBL" id="LWGR01000004">
    <property type="protein sequence ID" value="KZM74969.1"/>
    <property type="molecule type" value="Genomic_DNA"/>
</dbReference>
<dbReference type="AlphaFoldDB" id="A0A161WDE0"/>
<keyword evidence="3" id="KW-0804">Transcription</keyword>
<dbReference type="InterPro" id="IPR001647">
    <property type="entry name" value="HTH_TetR"/>
</dbReference>
<evidence type="ECO:0000259" key="5">
    <source>
        <dbReference type="PROSITE" id="PS50977"/>
    </source>
</evidence>
<keyword evidence="2 4" id="KW-0238">DNA-binding</keyword>
<comment type="caution">
    <text evidence="6">The sequence shown here is derived from an EMBL/GenBank/DDBJ whole genome shotgun (WGS) entry which is preliminary data.</text>
</comment>
<dbReference type="OrthoDB" id="3193022at2"/>
<proteinExistence type="predicted"/>
<keyword evidence="7" id="KW-1185">Reference proteome</keyword>
<evidence type="ECO:0000256" key="2">
    <source>
        <dbReference type="ARBA" id="ARBA00023125"/>
    </source>
</evidence>
<evidence type="ECO:0000256" key="3">
    <source>
        <dbReference type="ARBA" id="ARBA00023163"/>
    </source>
</evidence>
<evidence type="ECO:0000256" key="1">
    <source>
        <dbReference type="ARBA" id="ARBA00023015"/>
    </source>
</evidence>
<accession>A0A161WDE0</accession>
<feature type="DNA-binding region" description="H-T-H motif" evidence="4">
    <location>
        <begin position="35"/>
        <end position="54"/>
    </location>
</feature>
<dbReference type="STRING" id="455432.AWN90_23465"/>
<evidence type="ECO:0000256" key="4">
    <source>
        <dbReference type="PROSITE-ProRule" id="PRU00335"/>
    </source>
</evidence>
<protein>
    <recommendedName>
        <fullName evidence="5">HTH tetR-type domain-containing protein</fullName>
    </recommendedName>
</protein>
<gene>
    <name evidence="6" type="ORF">AWN90_23465</name>
</gene>
<feature type="domain" description="HTH tetR-type" evidence="5">
    <location>
        <begin position="12"/>
        <end position="72"/>
    </location>
</feature>
<dbReference type="PANTHER" id="PTHR30055">
    <property type="entry name" value="HTH-TYPE TRANSCRIPTIONAL REGULATOR RUTR"/>
    <property type="match status" value="1"/>
</dbReference>
<keyword evidence="1" id="KW-0805">Transcription regulation</keyword>
<evidence type="ECO:0000313" key="6">
    <source>
        <dbReference type="EMBL" id="KZM74969.1"/>
    </source>
</evidence>
<sequence length="198" mass="21826">MSVGARPDRRVRRTRTAVEDALIALVIEKGYHAVTVGEIIERADVSRSTFYTHYTDKQAVLLACLDRLHRLLGPPPDTGTQQRVFGEGLFAHVDEHRALYRAFTGRRAPVTQVQARLEQLLTRTLRQRLTGLLAADATPPVPPDIVVRATVGAYLALLTAWLDDELPTKPSATDMESLFHTFAEPAITTALGLPHGTL</sequence>
<dbReference type="Pfam" id="PF00440">
    <property type="entry name" value="TetR_N"/>
    <property type="match status" value="1"/>
</dbReference>